<feature type="compositionally biased region" description="Basic and acidic residues" evidence="1">
    <location>
        <begin position="40"/>
        <end position="56"/>
    </location>
</feature>
<sequence>MLSNDDDDACQPFDDSNPTVEFIQSPVHALDASLLSTEPASRHVPDPDGLTDESKHRTQAKRMSPDPWTPRSWATMFVRQQRPFPGSRPCRRGNRKRRL</sequence>
<dbReference type="EMBL" id="FMWP01000088">
    <property type="protein sequence ID" value="SCZ96496.1"/>
    <property type="molecule type" value="Genomic_DNA"/>
</dbReference>
<gene>
    <name evidence="2" type="ORF">BZ3500_MVSOF-1268-A1-R1_CHR8-2G10235</name>
</gene>
<feature type="region of interest" description="Disordered" evidence="1">
    <location>
        <begin position="35"/>
        <end position="99"/>
    </location>
</feature>
<feature type="compositionally biased region" description="Basic residues" evidence="1">
    <location>
        <begin position="89"/>
        <end position="99"/>
    </location>
</feature>
<reference evidence="3" key="1">
    <citation type="submission" date="2016-10" db="EMBL/GenBank/DDBJ databases">
        <authorList>
            <person name="Jeantristanb JTB J.-T."/>
            <person name="Ricardo R."/>
        </authorList>
    </citation>
    <scope>NUCLEOTIDE SEQUENCE [LARGE SCALE GENOMIC DNA]</scope>
</reference>
<proteinExistence type="predicted"/>
<organism evidence="2 3">
    <name type="scientific">Microbotryum saponariae</name>
    <dbReference type="NCBI Taxonomy" id="289078"/>
    <lineage>
        <taxon>Eukaryota</taxon>
        <taxon>Fungi</taxon>
        <taxon>Dikarya</taxon>
        <taxon>Basidiomycota</taxon>
        <taxon>Pucciniomycotina</taxon>
        <taxon>Microbotryomycetes</taxon>
        <taxon>Microbotryales</taxon>
        <taxon>Microbotryaceae</taxon>
        <taxon>Microbotryum</taxon>
    </lineage>
</organism>
<keyword evidence="3" id="KW-1185">Reference proteome</keyword>
<evidence type="ECO:0000313" key="2">
    <source>
        <dbReference type="EMBL" id="SCZ96496.1"/>
    </source>
</evidence>
<dbReference type="AlphaFoldDB" id="A0A2X0KXA3"/>
<name>A0A2X0KXA3_9BASI</name>
<evidence type="ECO:0000313" key="3">
    <source>
        <dbReference type="Proteomes" id="UP000249723"/>
    </source>
</evidence>
<accession>A0A2X0KXA3</accession>
<protein>
    <submittedName>
        <fullName evidence="2">BZ3500_MvSof-1268-A1-R1_Chr8-2g10235 protein</fullName>
    </submittedName>
</protein>
<dbReference type="Proteomes" id="UP000249723">
    <property type="component" value="Unassembled WGS sequence"/>
</dbReference>
<evidence type="ECO:0000256" key="1">
    <source>
        <dbReference type="SAM" id="MobiDB-lite"/>
    </source>
</evidence>